<gene>
    <name evidence="2" type="ORF">DOTSEDRAFT_20556</name>
</gene>
<evidence type="ECO:0000313" key="3">
    <source>
        <dbReference type="Proteomes" id="UP000016933"/>
    </source>
</evidence>
<reference evidence="2 3" key="2">
    <citation type="journal article" date="2012" name="PLoS Pathog.">
        <title>Diverse lifestyles and strategies of plant pathogenesis encoded in the genomes of eighteen Dothideomycetes fungi.</title>
        <authorList>
            <person name="Ohm R.A."/>
            <person name="Feau N."/>
            <person name="Henrissat B."/>
            <person name="Schoch C.L."/>
            <person name="Horwitz B.A."/>
            <person name="Barry K.W."/>
            <person name="Condon B.J."/>
            <person name="Copeland A.C."/>
            <person name="Dhillon B."/>
            <person name="Glaser F."/>
            <person name="Hesse C.N."/>
            <person name="Kosti I."/>
            <person name="LaButti K."/>
            <person name="Lindquist E.A."/>
            <person name="Lucas S."/>
            <person name="Salamov A.A."/>
            <person name="Bradshaw R.E."/>
            <person name="Ciuffetti L."/>
            <person name="Hamelin R.C."/>
            <person name="Kema G.H.J."/>
            <person name="Lawrence C."/>
            <person name="Scott J.A."/>
            <person name="Spatafora J.W."/>
            <person name="Turgeon B.G."/>
            <person name="de Wit P.J.G.M."/>
            <person name="Zhong S."/>
            <person name="Goodwin S.B."/>
            <person name="Grigoriev I.V."/>
        </authorList>
    </citation>
    <scope>NUCLEOTIDE SEQUENCE [LARGE SCALE GENOMIC DNA]</scope>
    <source>
        <strain evidence="3">NZE10 / CBS 128990</strain>
    </source>
</reference>
<dbReference type="PANTHER" id="PTHR33112">
    <property type="entry name" value="DOMAIN PROTEIN, PUTATIVE-RELATED"/>
    <property type="match status" value="1"/>
</dbReference>
<sequence>MTICAQGHSAKCGRWQALETRNDSERYSQTLSPKTDLHTLPAIRLITVLSKCIEALGSASGGATDAGPAYAALSYIWGNDQQVKLRKGNASSLSQPGSIGRKPPSQSVVDAIEIVSRLDVGIQYRWVDALCIVQDSDEDKALQISRMGRTYTAAEFTVVVATGEDADAGLPGLREGTRNVTQSVVAVVPLGTHRYSDKGLKYHQHGLAITDTLSPLWNEDHDFWTTETTPPEDGLCKKGFYLDAS</sequence>
<dbReference type="AlphaFoldDB" id="N1Q560"/>
<evidence type="ECO:0000259" key="1">
    <source>
        <dbReference type="Pfam" id="PF06985"/>
    </source>
</evidence>
<accession>N1Q560</accession>
<dbReference type="Pfam" id="PF06985">
    <property type="entry name" value="HET"/>
    <property type="match status" value="1"/>
</dbReference>
<dbReference type="EMBL" id="KB446535">
    <property type="protein sequence ID" value="EME50175.1"/>
    <property type="molecule type" value="Genomic_DNA"/>
</dbReference>
<protein>
    <recommendedName>
        <fullName evidence="1">Heterokaryon incompatibility domain-containing protein</fullName>
    </recommendedName>
</protein>
<dbReference type="HOGENOM" id="CLU_1133565_0_0_1"/>
<dbReference type="PANTHER" id="PTHR33112:SF12">
    <property type="entry name" value="HETEROKARYON INCOMPATIBILITY DOMAIN-CONTAINING PROTEIN"/>
    <property type="match status" value="1"/>
</dbReference>
<dbReference type="Proteomes" id="UP000016933">
    <property type="component" value="Unassembled WGS sequence"/>
</dbReference>
<evidence type="ECO:0000313" key="2">
    <source>
        <dbReference type="EMBL" id="EME50175.1"/>
    </source>
</evidence>
<dbReference type="OrthoDB" id="3649769at2759"/>
<dbReference type="STRING" id="675120.N1Q560"/>
<keyword evidence="3" id="KW-1185">Reference proteome</keyword>
<dbReference type="InterPro" id="IPR010730">
    <property type="entry name" value="HET"/>
</dbReference>
<name>N1Q560_DOTSN</name>
<feature type="domain" description="Heterokaryon incompatibility" evidence="1">
    <location>
        <begin position="70"/>
        <end position="185"/>
    </location>
</feature>
<proteinExistence type="predicted"/>
<organism evidence="2 3">
    <name type="scientific">Dothistroma septosporum (strain NZE10 / CBS 128990)</name>
    <name type="common">Red band needle blight fungus</name>
    <name type="synonym">Mycosphaerella pini</name>
    <dbReference type="NCBI Taxonomy" id="675120"/>
    <lineage>
        <taxon>Eukaryota</taxon>
        <taxon>Fungi</taxon>
        <taxon>Dikarya</taxon>
        <taxon>Ascomycota</taxon>
        <taxon>Pezizomycotina</taxon>
        <taxon>Dothideomycetes</taxon>
        <taxon>Dothideomycetidae</taxon>
        <taxon>Mycosphaerellales</taxon>
        <taxon>Mycosphaerellaceae</taxon>
        <taxon>Dothistroma</taxon>
    </lineage>
</organism>
<reference evidence="3" key="1">
    <citation type="journal article" date="2012" name="PLoS Genet.">
        <title>The genomes of the fungal plant pathogens Cladosporium fulvum and Dothistroma septosporum reveal adaptation to different hosts and lifestyles but also signatures of common ancestry.</title>
        <authorList>
            <person name="de Wit P.J.G.M."/>
            <person name="van der Burgt A."/>
            <person name="Oekmen B."/>
            <person name="Stergiopoulos I."/>
            <person name="Abd-Elsalam K.A."/>
            <person name="Aerts A.L."/>
            <person name="Bahkali A.H."/>
            <person name="Beenen H.G."/>
            <person name="Chettri P."/>
            <person name="Cox M.P."/>
            <person name="Datema E."/>
            <person name="de Vries R.P."/>
            <person name="Dhillon B."/>
            <person name="Ganley A.R."/>
            <person name="Griffiths S.A."/>
            <person name="Guo Y."/>
            <person name="Hamelin R.C."/>
            <person name="Henrissat B."/>
            <person name="Kabir M.S."/>
            <person name="Jashni M.K."/>
            <person name="Kema G."/>
            <person name="Klaubauf S."/>
            <person name="Lapidus A."/>
            <person name="Levasseur A."/>
            <person name="Lindquist E."/>
            <person name="Mehrabi R."/>
            <person name="Ohm R.A."/>
            <person name="Owen T.J."/>
            <person name="Salamov A."/>
            <person name="Schwelm A."/>
            <person name="Schijlen E."/>
            <person name="Sun H."/>
            <person name="van den Burg H.A."/>
            <person name="van Ham R.C.H.J."/>
            <person name="Zhang S."/>
            <person name="Goodwin S.B."/>
            <person name="Grigoriev I.V."/>
            <person name="Collemare J."/>
            <person name="Bradshaw R.E."/>
        </authorList>
    </citation>
    <scope>NUCLEOTIDE SEQUENCE [LARGE SCALE GENOMIC DNA]</scope>
    <source>
        <strain evidence="3">NZE10 / CBS 128990</strain>
    </source>
</reference>